<feature type="transmembrane region" description="Helical" evidence="12">
    <location>
        <begin position="102"/>
        <end position="122"/>
    </location>
</feature>
<evidence type="ECO:0000256" key="12">
    <source>
        <dbReference type="SAM" id="Phobius"/>
    </source>
</evidence>
<dbReference type="GO" id="GO:0015421">
    <property type="term" value="F:ABC-type oligopeptide transporter activity"/>
    <property type="evidence" value="ECO:0007669"/>
    <property type="project" value="TreeGrafter"/>
</dbReference>
<evidence type="ECO:0000313" key="16">
    <source>
        <dbReference type="Proteomes" id="UP000542813"/>
    </source>
</evidence>
<keyword evidence="2" id="KW-0813">Transport</keyword>
<dbReference type="Gene3D" id="3.40.50.300">
    <property type="entry name" value="P-loop containing nucleotide triphosphate hydrolases"/>
    <property type="match status" value="1"/>
</dbReference>
<dbReference type="SUPFAM" id="SSF90123">
    <property type="entry name" value="ABC transporter transmembrane region"/>
    <property type="match status" value="1"/>
</dbReference>
<evidence type="ECO:0000256" key="3">
    <source>
        <dbReference type="ARBA" id="ARBA00022475"/>
    </source>
</evidence>
<feature type="transmembrane region" description="Helical" evidence="12">
    <location>
        <begin position="291"/>
        <end position="314"/>
    </location>
</feature>
<evidence type="ECO:0000256" key="7">
    <source>
        <dbReference type="ARBA" id="ARBA00022840"/>
    </source>
</evidence>
<feature type="transmembrane region" description="Helical" evidence="12">
    <location>
        <begin position="175"/>
        <end position="198"/>
    </location>
</feature>
<evidence type="ECO:0000256" key="11">
    <source>
        <dbReference type="SAM" id="MobiDB-lite"/>
    </source>
</evidence>
<dbReference type="GO" id="GO:0005886">
    <property type="term" value="C:plasma membrane"/>
    <property type="evidence" value="ECO:0007669"/>
    <property type="project" value="UniProtKB-SubCell"/>
</dbReference>
<comment type="subcellular location">
    <subcellularLocation>
        <location evidence="1">Cell inner membrane</location>
        <topology evidence="1">Multi-pass membrane protein</topology>
    </subcellularLocation>
</comment>
<reference evidence="15 16" key="1">
    <citation type="submission" date="2020-08" db="EMBL/GenBank/DDBJ databases">
        <title>Sequencing the genomes of 1000 actinobacteria strains.</title>
        <authorList>
            <person name="Klenk H.-P."/>
        </authorList>
    </citation>
    <scope>NUCLEOTIDE SEQUENCE [LARGE SCALE GENOMIC DNA]</scope>
    <source>
        <strain evidence="15 16">DSM 102122</strain>
    </source>
</reference>
<dbReference type="InterPro" id="IPR011527">
    <property type="entry name" value="ABC1_TM_dom"/>
</dbReference>
<evidence type="ECO:0000259" key="13">
    <source>
        <dbReference type="PROSITE" id="PS50893"/>
    </source>
</evidence>
<keyword evidence="6" id="KW-0547">Nucleotide-binding</keyword>
<evidence type="ECO:0000256" key="8">
    <source>
        <dbReference type="ARBA" id="ARBA00022989"/>
    </source>
</evidence>
<dbReference type="SUPFAM" id="SSF52540">
    <property type="entry name" value="P-loop containing nucleoside triphosphate hydrolases"/>
    <property type="match status" value="1"/>
</dbReference>
<dbReference type="InterPro" id="IPR027417">
    <property type="entry name" value="P-loop_NTPase"/>
</dbReference>
<evidence type="ECO:0000256" key="6">
    <source>
        <dbReference type="ARBA" id="ARBA00022741"/>
    </source>
</evidence>
<dbReference type="GO" id="GO:0016887">
    <property type="term" value="F:ATP hydrolysis activity"/>
    <property type="evidence" value="ECO:0007669"/>
    <property type="project" value="InterPro"/>
</dbReference>
<dbReference type="InterPro" id="IPR003439">
    <property type="entry name" value="ABC_transporter-like_ATP-bd"/>
</dbReference>
<dbReference type="EMBL" id="JACHMM010000001">
    <property type="protein sequence ID" value="MBB5786230.1"/>
    <property type="molecule type" value="Genomic_DNA"/>
</dbReference>
<dbReference type="InterPro" id="IPR036640">
    <property type="entry name" value="ABC1_TM_sf"/>
</dbReference>
<keyword evidence="4" id="KW-0997">Cell inner membrane</keyword>
<evidence type="ECO:0000256" key="5">
    <source>
        <dbReference type="ARBA" id="ARBA00022692"/>
    </source>
</evidence>
<evidence type="ECO:0000256" key="2">
    <source>
        <dbReference type="ARBA" id="ARBA00022448"/>
    </source>
</evidence>
<dbReference type="InterPro" id="IPR003593">
    <property type="entry name" value="AAA+_ATPase"/>
</dbReference>
<keyword evidence="7 15" id="KW-0067">ATP-binding</keyword>
<evidence type="ECO:0000256" key="4">
    <source>
        <dbReference type="ARBA" id="ARBA00022519"/>
    </source>
</evidence>
<feature type="compositionally biased region" description="Low complexity" evidence="11">
    <location>
        <begin position="9"/>
        <end position="20"/>
    </location>
</feature>
<dbReference type="GO" id="GO:0005524">
    <property type="term" value="F:ATP binding"/>
    <property type="evidence" value="ECO:0007669"/>
    <property type="project" value="UniProtKB-KW"/>
</dbReference>
<evidence type="ECO:0000259" key="14">
    <source>
        <dbReference type="PROSITE" id="PS50929"/>
    </source>
</evidence>
<feature type="region of interest" description="Disordered" evidence="11">
    <location>
        <begin position="1"/>
        <end position="22"/>
    </location>
</feature>
<feature type="transmembrane region" description="Helical" evidence="12">
    <location>
        <begin position="61"/>
        <end position="82"/>
    </location>
</feature>
<keyword evidence="9 12" id="KW-0472">Membrane</keyword>
<dbReference type="Proteomes" id="UP000542813">
    <property type="component" value="Unassembled WGS sequence"/>
</dbReference>
<gene>
    <name evidence="15" type="ORF">HD601_000805</name>
</gene>
<comment type="caution">
    <text evidence="15">The sequence shown here is derived from an EMBL/GenBank/DDBJ whole genome shotgun (WGS) entry which is preliminary data.</text>
</comment>
<dbReference type="PANTHER" id="PTHR43394:SF1">
    <property type="entry name" value="ATP-BINDING CASSETTE SUB-FAMILY B MEMBER 10, MITOCHONDRIAL"/>
    <property type="match status" value="1"/>
</dbReference>
<dbReference type="FunFam" id="3.40.50.300:FF:000221">
    <property type="entry name" value="Multidrug ABC transporter ATP-binding protein"/>
    <property type="match status" value="1"/>
</dbReference>
<evidence type="ECO:0000256" key="1">
    <source>
        <dbReference type="ARBA" id="ARBA00004429"/>
    </source>
</evidence>
<sequence>MTTPRHARGAASRSRAADDAPISDDPVELAASARRQRRSVGRLRALFGHSIRLTWSADHRAFIVTTALQLLGAAIIAAQVLIVKAVLDAILVVGDGGGVGPVVLPVVLLATVTALVAVATAVQVNQQRLLAELVLRSTWQQMLDVAGAVGLRAFESPEFYDRLQRVQTNALSRPYTLTQGLIGMVGGFAGCVGLSVAIISFEPALLPILLLAGVPLFFTSRRESRLEFDFAVAQTPALRLRQYLGLVQTGRDEAKEVRAYGLTGALRQRFDAVYSAYTTDLRHHLRRRTRLAVAGNLASAAFLAATLIALVWLVGQGRVTLAEAGAAIVAIRLLATQVTTLFKGAQQIFESGLFLDDLDRFVALRPEAETAEAGAPAPSSFTTLTADGLRFSYPGSATPALDDVSIRLNAGEIVALVGENGSGKTTLAKLLAALYEPDRGSIRWDGVDVSAYSRPGLRRSVAVVFQDFVRYHLSARENVGLGDADRMGDTEAIDAAARRAGIAGVIETLPGGWDTYLSTMFKGGQDLSLGQWQRIALARAFFRDAPFVILDEPSASLDPRAEHALFQSLRDLLGGRTVLFISHRFSTVRTADRIYVLDGGRVTEHGSHDDLMAHDGHYAELFRLQAAAYLAPEASR</sequence>
<dbReference type="PANTHER" id="PTHR43394">
    <property type="entry name" value="ATP-DEPENDENT PERMEASE MDL1, MITOCHONDRIAL"/>
    <property type="match status" value="1"/>
</dbReference>
<organism evidence="15 16">
    <name type="scientific">Jiangella mangrovi</name>
    <dbReference type="NCBI Taxonomy" id="1524084"/>
    <lineage>
        <taxon>Bacteria</taxon>
        <taxon>Bacillati</taxon>
        <taxon>Actinomycetota</taxon>
        <taxon>Actinomycetes</taxon>
        <taxon>Jiangellales</taxon>
        <taxon>Jiangellaceae</taxon>
        <taxon>Jiangella</taxon>
    </lineage>
</organism>
<feature type="domain" description="ABC transmembrane type-1" evidence="14">
    <location>
        <begin position="63"/>
        <end position="342"/>
    </location>
</feature>
<dbReference type="PROSITE" id="PS50893">
    <property type="entry name" value="ABC_TRANSPORTER_2"/>
    <property type="match status" value="1"/>
</dbReference>
<feature type="transmembrane region" description="Helical" evidence="12">
    <location>
        <begin position="204"/>
        <end position="220"/>
    </location>
</feature>
<dbReference type="Pfam" id="PF00005">
    <property type="entry name" value="ABC_tran"/>
    <property type="match status" value="1"/>
</dbReference>
<keyword evidence="16" id="KW-1185">Reference proteome</keyword>
<dbReference type="AlphaFoldDB" id="A0A7W9GLT4"/>
<evidence type="ECO:0000313" key="15">
    <source>
        <dbReference type="EMBL" id="MBB5786230.1"/>
    </source>
</evidence>
<proteinExistence type="inferred from homology"/>
<dbReference type="PROSITE" id="PS50929">
    <property type="entry name" value="ABC_TM1F"/>
    <property type="match status" value="1"/>
</dbReference>
<dbReference type="Gene3D" id="1.20.1560.10">
    <property type="entry name" value="ABC transporter type 1, transmembrane domain"/>
    <property type="match status" value="1"/>
</dbReference>
<feature type="domain" description="ABC transporter" evidence="13">
    <location>
        <begin position="384"/>
        <end position="624"/>
    </location>
</feature>
<evidence type="ECO:0000256" key="10">
    <source>
        <dbReference type="ARBA" id="ARBA00023455"/>
    </source>
</evidence>
<dbReference type="InterPro" id="IPR017871">
    <property type="entry name" value="ABC_transporter-like_CS"/>
</dbReference>
<dbReference type="InterPro" id="IPR039421">
    <property type="entry name" value="Type_1_exporter"/>
</dbReference>
<keyword evidence="8 12" id="KW-1133">Transmembrane helix</keyword>
<name>A0A7W9GLT4_9ACTN</name>
<comment type="similarity">
    <text evidence="10">Belongs to the ABC transporter superfamily. Siderophore-Fe(3+) uptake transporter (SIUT) (TC 3.A.1.21) family.</text>
</comment>
<accession>A0A7W9GLT4</accession>
<dbReference type="PROSITE" id="PS00211">
    <property type="entry name" value="ABC_TRANSPORTER_1"/>
    <property type="match status" value="1"/>
</dbReference>
<keyword evidence="5 12" id="KW-0812">Transmembrane</keyword>
<dbReference type="RefSeq" id="WP_184819569.1">
    <property type="nucleotide sequence ID" value="NZ_JACHMM010000001.1"/>
</dbReference>
<protein>
    <submittedName>
        <fullName evidence="15">ATP-binding cassette subfamily B protein</fullName>
    </submittedName>
</protein>
<keyword evidence="3" id="KW-1003">Cell membrane</keyword>
<dbReference type="SMART" id="SM00382">
    <property type="entry name" value="AAA"/>
    <property type="match status" value="1"/>
</dbReference>
<dbReference type="CDD" id="cd03228">
    <property type="entry name" value="ABCC_MRP_Like"/>
    <property type="match status" value="1"/>
</dbReference>
<evidence type="ECO:0000256" key="9">
    <source>
        <dbReference type="ARBA" id="ARBA00023136"/>
    </source>
</evidence>